<dbReference type="GO" id="GO:0051287">
    <property type="term" value="F:NAD binding"/>
    <property type="evidence" value="ECO:0007669"/>
    <property type="project" value="InterPro"/>
</dbReference>
<dbReference type="InterPro" id="IPR006140">
    <property type="entry name" value="D-isomer_DH_NAD-bd"/>
</dbReference>
<dbReference type="Gene3D" id="3.40.50.720">
    <property type="entry name" value="NAD(P)-binding Rossmann-like Domain"/>
    <property type="match status" value="2"/>
</dbReference>
<dbReference type="EMBL" id="FNOT01000014">
    <property type="protein sequence ID" value="SDY95097.1"/>
    <property type="molecule type" value="Genomic_DNA"/>
</dbReference>
<evidence type="ECO:0000259" key="5">
    <source>
        <dbReference type="Pfam" id="PF00389"/>
    </source>
</evidence>
<evidence type="ECO:0000256" key="1">
    <source>
        <dbReference type="ARBA" id="ARBA00005854"/>
    </source>
</evidence>
<evidence type="ECO:0000256" key="4">
    <source>
        <dbReference type="RuleBase" id="RU003719"/>
    </source>
</evidence>
<reference evidence="8" key="1">
    <citation type="submission" date="2016-10" db="EMBL/GenBank/DDBJ databases">
        <authorList>
            <person name="Varghese N."/>
            <person name="Submissions S."/>
        </authorList>
    </citation>
    <scope>NUCLEOTIDE SEQUENCE [LARGE SCALE GENOMIC DNA]</scope>
    <source>
        <strain evidence="8">DSM 45422</strain>
    </source>
</reference>
<evidence type="ECO:0000256" key="2">
    <source>
        <dbReference type="ARBA" id="ARBA00023002"/>
    </source>
</evidence>
<dbReference type="PANTHER" id="PTHR43761">
    <property type="entry name" value="D-ISOMER SPECIFIC 2-HYDROXYACID DEHYDROGENASE FAMILY PROTEIN (AFU_ORTHOLOGUE AFUA_1G13630)"/>
    <property type="match status" value="1"/>
</dbReference>
<keyword evidence="2 4" id="KW-0560">Oxidoreductase</keyword>
<accession>A0A1H3P1W4</accession>
<dbReference type="RefSeq" id="WP_091160588.1">
    <property type="nucleotide sequence ID" value="NZ_FNOT01000014.1"/>
</dbReference>
<dbReference type="Pfam" id="PF02826">
    <property type="entry name" value="2-Hacid_dh_C"/>
    <property type="match status" value="1"/>
</dbReference>
<evidence type="ECO:0000256" key="3">
    <source>
        <dbReference type="ARBA" id="ARBA00023027"/>
    </source>
</evidence>
<sequence length="322" mass="33041">MTTAHRPVVVGLGTVEPDLVTGVLGDGIDFVAEPTEADLAVAVGAIVRADALVDAAFLDRTPHMRVLARTGVGTDLVDLDAATARGIAVVVTPGSGTRAVAEGVLAHTLALVKRVAPLTALVRGGRWAERDSGGPIGDLDGATIGIIGYGRIGRRVGELAAAFGMRVLAHDPFAPPPTEVACDGLDQLVAESDVLTLHVPLTPENHHMVDAGFLSRTKPGAVLINCGRGGLLDLDAALAALESGQLSGVGLDVFESEPPAHHPIFDHPSVTLTPHLMGLTRKATAATFADAARGVVDVVNGRRPSAVANPDWDAVSTSPRSS</sequence>
<dbReference type="AlphaFoldDB" id="A0A1H3P1W4"/>
<feature type="domain" description="D-isomer specific 2-hydroxyacid dehydrogenase NAD-binding" evidence="6">
    <location>
        <begin position="106"/>
        <end position="276"/>
    </location>
</feature>
<dbReference type="InterPro" id="IPR006139">
    <property type="entry name" value="D-isomer_2_OHA_DH_cat_dom"/>
</dbReference>
<proteinExistence type="inferred from homology"/>
<dbReference type="PROSITE" id="PS00670">
    <property type="entry name" value="D_2_HYDROXYACID_DH_2"/>
    <property type="match status" value="1"/>
</dbReference>
<dbReference type="InterPro" id="IPR029753">
    <property type="entry name" value="D-isomer_DH_CS"/>
</dbReference>
<dbReference type="PROSITE" id="PS00671">
    <property type="entry name" value="D_2_HYDROXYACID_DH_3"/>
    <property type="match status" value="1"/>
</dbReference>
<keyword evidence="8" id="KW-1185">Reference proteome</keyword>
<dbReference type="SUPFAM" id="SSF52283">
    <property type="entry name" value="Formate/glycerate dehydrogenase catalytic domain-like"/>
    <property type="match status" value="1"/>
</dbReference>
<feature type="domain" description="D-isomer specific 2-hydroxyacid dehydrogenase catalytic" evidence="5">
    <location>
        <begin position="39"/>
        <end position="308"/>
    </location>
</feature>
<dbReference type="GO" id="GO:0016616">
    <property type="term" value="F:oxidoreductase activity, acting on the CH-OH group of donors, NAD or NADP as acceptor"/>
    <property type="evidence" value="ECO:0007669"/>
    <property type="project" value="InterPro"/>
</dbReference>
<comment type="similarity">
    <text evidence="1 4">Belongs to the D-isomer specific 2-hydroxyacid dehydrogenase family.</text>
</comment>
<gene>
    <name evidence="7" type="ORF">SAMN05660209_04182</name>
</gene>
<dbReference type="SUPFAM" id="SSF51735">
    <property type="entry name" value="NAD(P)-binding Rossmann-fold domains"/>
    <property type="match status" value="1"/>
</dbReference>
<dbReference type="Proteomes" id="UP000198921">
    <property type="component" value="Unassembled WGS sequence"/>
</dbReference>
<protein>
    <submittedName>
        <fullName evidence="7">D-3-phosphoglycerate dehydrogenase</fullName>
    </submittedName>
</protein>
<dbReference type="InterPro" id="IPR050418">
    <property type="entry name" value="D-iso_2-hydroxyacid_DH_PdxB"/>
</dbReference>
<evidence type="ECO:0000259" key="6">
    <source>
        <dbReference type="Pfam" id="PF02826"/>
    </source>
</evidence>
<keyword evidence="3" id="KW-0520">NAD</keyword>
<evidence type="ECO:0000313" key="8">
    <source>
        <dbReference type="Proteomes" id="UP000198921"/>
    </source>
</evidence>
<dbReference type="PANTHER" id="PTHR43761:SF1">
    <property type="entry name" value="D-ISOMER SPECIFIC 2-HYDROXYACID DEHYDROGENASE CATALYTIC DOMAIN-CONTAINING PROTEIN-RELATED"/>
    <property type="match status" value="1"/>
</dbReference>
<evidence type="ECO:0000313" key="7">
    <source>
        <dbReference type="EMBL" id="SDY95097.1"/>
    </source>
</evidence>
<dbReference type="PROSITE" id="PS00065">
    <property type="entry name" value="D_2_HYDROXYACID_DH_1"/>
    <property type="match status" value="1"/>
</dbReference>
<organism evidence="7 8">
    <name type="scientific">Geodermatophilus africanus</name>
    <dbReference type="NCBI Taxonomy" id="1137993"/>
    <lineage>
        <taxon>Bacteria</taxon>
        <taxon>Bacillati</taxon>
        <taxon>Actinomycetota</taxon>
        <taxon>Actinomycetes</taxon>
        <taxon>Geodermatophilales</taxon>
        <taxon>Geodermatophilaceae</taxon>
        <taxon>Geodermatophilus</taxon>
    </lineage>
</organism>
<dbReference type="Pfam" id="PF00389">
    <property type="entry name" value="2-Hacid_dh"/>
    <property type="match status" value="1"/>
</dbReference>
<name>A0A1H3P1W4_9ACTN</name>
<dbReference type="InterPro" id="IPR029752">
    <property type="entry name" value="D-isomer_DH_CS1"/>
</dbReference>
<dbReference type="STRING" id="1137993.SAMN05660209_04182"/>
<dbReference type="OrthoDB" id="117809at2"/>
<dbReference type="InterPro" id="IPR036291">
    <property type="entry name" value="NAD(P)-bd_dom_sf"/>
</dbReference>